<dbReference type="GO" id="GO:0009636">
    <property type="term" value="P:response to toxic substance"/>
    <property type="evidence" value="ECO:0007669"/>
    <property type="project" value="TreeGrafter"/>
</dbReference>
<keyword evidence="5 7" id="KW-0378">Hydrolase</keyword>
<evidence type="ECO:0000256" key="4">
    <source>
        <dbReference type="ARBA" id="ARBA00022670"/>
    </source>
</evidence>
<dbReference type="OrthoDB" id="2666448at2759"/>
<dbReference type="SUPFAM" id="SSF54001">
    <property type="entry name" value="Cysteine proteinases"/>
    <property type="match status" value="1"/>
</dbReference>
<dbReference type="GO" id="GO:0004197">
    <property type="term" value="F:cysteine-type endopeptidase activity"/>
    <property type="evidence" value="ECO:0007669"/>
    <property type="project" value="UniProtKB-EC"/>
</dbReference>
<reference evidence="7 8" key="1">
    <citation type="submission" date="2019-08" db="EMBL/GenBank/DDBJ databases">
        <authorList>
            <person name="Alioto T."/>
            <person name="Alioto T."/>
            <person name="Gomez Garrido J."/>
        </authorList>
    </citation>
    <scope>NUCLEOTIDE SEQUENCE [LARGE SCALE GENOMIC DNA]</scope>
</reference>
<proteinExistence type="predicted"/>
<evidence type="ECO:0000313" key="8">
    <source>
        <dbReference type="Proteomes" id="UP000325440"/>
    </source>
</evidence>
<dbReference type="PROSITE" id="PS00139">
    <property type="entry name" value="THIOL_PROTEASE_CYS"/>
    <property type="match status" value="1"/>
</dbReference>
<dbReference type="GO" id="GO:0006508">
    <property type="term" value="P:proteolysis"/>
    <property type="evidence" value="ECO:0007669"/>
    <property type="project" value="UniProtKB-KW"/>
</dbReference>
<evidence type="ECO:0000256" key="2">
    <source>
        <dbReference type="ARBA" id="ARBA00012465"/>
    </source>
</evidence>
<gene>
    <name evidence="7" type="ORF">CINCED_3A002319</name>
</gene>
<evidence type="ECO:0000256" key="3">
    <source>
        <dbReference type="ARBA" id="ARBA00022227"/>
    </source>
</evidence>
<dbReference type="PANTHER" id="PTHR10363">
    <property type="entry name" value="BLEOMYCIN HYDROLASE"/>
    <property type="match status" value="1"/>
</dbReference>
<dbReference type="GO" id="GO:0005737">
    <property type="term" value="C:cytoplasm"/>
    <property type="evidence" value="ECO:0007669"/>
    <property type="project" value="TreeGrafter"/>
</dbReference>
<keyword evidence="6" id="KW-0788">Thiol protease</keyword>
<keyword evidence="4" id="KW-0645">Protease</keyword>
<accession>A0A5E4N122</accession>
<dbReference type="PANTHER" id="PTHR10363:SF2">
    <property type="entry name" value="BLEOMYCIN HYDROLASE"/>
    <property type="match status" value="1"/>
</dbReference>
<dbReference type="EC" id="3.4.22.40" evidence="2"/>
<dbReference type="AlphaFoldDB" id="A0A5E4N122"/>
<name>A0A5E4N122_9HEMI</name>
<evidence type="ECO:0000256" key="6">
    <source>
        <dbReference type="ARBA" id="ARBA00022807"/>
    </source>
</evidence>
<dbReference type="InterPro" id="IPR000169">
    <property type="entry name" value="Pept_cys_AS"/>
</dbReference>
<protein>
    <recommendedName>
        <fullName evidence="3">Bleomycin hydrolase</fullName>
        <ecNumber evidence="2">3.4.22.40</ecNumber>
    </recommendedName>
</protein>
<dbReference type="Pfam" id="PF03051">
    <property type="entry name" value="Peptidase_C1_2"/>
    <property type="match status" value="1"/>
</dbReference>
<keyword evidence="8" id="KW-1185">Reference proteome</keyword>
<dbReference type="GO" id="GO:0070005">
    <property type="term" value="F:cysteine-type aminopeptidase activity"/>
    <property type="evidence" value="ECO:0007669"/>
    <property type="project" value="InterPro"/>
</dbReference>
<dbReference type="InterPro" id="IPR004134">
    <property type="entry name" value="Peptidase_C1B"/>
</dbReference>
<evidence type="ECO:0000256" key="5">
    <source>
        <dbReference type="ARBA" id="ARBA00022801"/>
    </source>
</evidence>
<evidence type="ECO:0000256" key="1">
    <source>
        <dbReference type="ARBA" id="ARBA00000423"/>
    </source>
</evidence>
<dbReference type="Gene3D" id="3.90.70.10">
    <property type="entry name" value="Cysteine proteinases"/>
    <property type="match status" value="1"/>
</dbReference>
<organism evidence="7 8">
    <name type="scientific">Cinara cedri</name>
    <dbReference type="NCBI Taxonomy" id="506608"/>
    <lineage>
        <taxon>Eukaryota</taxon>
        <taxon>Metazoa</taxon>
        <taxon>Ecdysozoa</taxon>
        <taxon>Arthropoda</taxon>
        <taxon>Hexapoda</taxon>
        <taxon>Insecta</taxon>
        <taxon>Pterygota</taxon>
        <taxon>Neoptera</taxon>
        <taxon>Paraneoptera</taxon>
        <taxon>Hemiptera</taxon>
        <taxon>Sternorrhyncha</taxon>
        <taxon>Aphidomorpha</taxon>
        <taxon>Aphidoidea</taxon>
        <taxon>Aphididae</taxon>
        <taxon>Lachninae</taxon>
        <taxon>Cinara</taxon>
    </lineage>
</organism>
<dbReference type="GO" id="GO:0043418">
    <property type="term" value="P:homocysteine catabolic process"/>
    <property type="evidence" value="ECO:0007669"/>
    <property type="project" value="TreeGrafter"/>
</dbReference>
<dbReference type="Proteomes" id="UP000325440">
    <property type="component" value="Unassembled WGS sequence"/>
</dbReference>
<dbReference type="InterPro" id="IPR038765">
    <property type="entry name" value="Papain-like_cys_pep_sf"/>
</dbReference>
<comment type="catalytic activity">
    <reaction evidence="1">
        <text>Inactivates bleomycin B2 (a cytotoxic glycometallopeptide) by hydrolysis of a carboxyamide bond of beta-aminoalanine, but also shows general aminopeptidase activity. The specificity varies somewhat with source, but amino acid arylamides of Met, Leu and Ala are preferred.</text>
        <dbReference type="EC" id="3.4.22.40"/>
    </reaction>
</comment>
<evidence type="ECO:0000313" key="7">
    <source>
        <dbReference type="EMBL" id="VVC37640.1"/>
    </source>
</evidence>
<dbReference type="EMBL" id="CABPRJ010001451">
    <property type="protein sequence ID" value="VVC37640.1"/>
    <property type="molecule type" value="Genomic_DNA"/>
</dbReference>
<sequence length="158" mass="18118">MFDPFEVALSRQIVQDQTTSYHYFSNKIKGSGTPVGNQKDSGRCWIFACLSVIRVPFMRKYNINKFEFSQAHIFFWDKIERSHFFLNAIVKCALSGHTLDSRTMMCLLNNPVEDGGNWSMAVNIIKKYGLMPKLNFPESYNSNKSTQLNDVLNSKASI</sequence>